<dbReference type="EMBL" id="MN739050">
    <property type="protein sequence ID" value="QHS86053.1"/>
    <property type="molecule type" value="Genomic_DNA"/>
</dbReference>
<dbReference type="AlphaFoldDB" id="A0A6C0B3K5"/>
<protein>
    <submittedName>
        <fullName evidence="1">Uncharacterized protein</fullName>
    </submittedName>
</protein>
<evidence type="ECO:0000313" key="1">
    <source>
        <dbReference type="EMBL" id="QHS86053.1"/>
    </source>
</evidence>
<name>A0A6C0B3K5_9ZZZZ</name>
<accession>A0A6C0B3K5</accession>
<organism evidence="1">
    <name type="scientific">viral metagenome</name>
    <dbReference type="NCBI Taxonomy" id="1070528"/>
    <lineage>
        <taxon>unclassified sequences</taxon>
        <taxon>metagenomes</taxon>
        <taxon>organismal metagenomes</taxon>
    </lineage>
</organism>
<sequence length="148" mass="16666">MSLFGSQSEVPNSPMCEVEPYQKPWEQMQLASSLLNTAFCLYQNDSLPPIVAQEVWNMSPDFHGLAGLMELQPLELPAAKPEPDPITAAVIKDAEVQLKFEQDKLSAYQVKVAEKRTHKSKADQAKRTKQLEKEVEKAQSWLTMVSAY</sequence>
<proteinExistence type="predicted"/>
<reference evidence="1" key="1">
    <citation type="journal article" date="2020" name="Nature">
        <title>Giant virus diversity and host interactions through global metagenomics.</title>
        <authorList>
            <person name="Schulz F."/>
            <person name="Roux S."/>
            <person name="Paez-Espino D."/>
            <person name="Jungbluth S."/>
            <person name="Walsh D.A."/>
            <person name="Denef V.J."/>
            <person name="McMahon K.D."/>
            <person name="Konstantinidis K.T."/>
            <person name="Eloe-Fadrosh E.A."/>
            <person name="Kyrpides N.C."/>
            <person name="Woyke T."/>
        </authorList>
    </citation>
    <scope>NUCLEOTIDE SEQUENCE</scope>
    <source>
        <strain evidence="1">GVMAG-M-3300009185-7</strain>
    </source>
</reference>